<sequence>MIEDVTEEAEPEPLEELPEISFHAITGTEHPQTLRLQGHLKGKDVVILVDGGSTHNFMDQSLVHKLDLPVEQDQQFQVMVANKEKITCSGKCSAVTLNIQGFQTQVDFYILPVAACSLVLGVQWLSTLGPIETDYKNLTMTVKQGNLPYTFHGIKGGNLEALTNKEYNGQFCYNKAQQLHPPALQRLLRQYQHIFQTPTQLPPHRTQDHNIPLQPQSRPPTTTKGVRGFLGLAGYYHKFIRGFGSITAPLTKLLTKKGFHWTSECTIAFNELKQAWSSPPVLQLPNFSKTFVVESDASGKGIGAILSQEGRPIAYYSEALKGSMLTLSTYEKEMLAIVKAIRKWRPYLLGRPFVVRTEQRSLKYLLDQRITTPAQARWMPKLMGYDYVVEYRKGKENQGADALSRVVEFHMLTLSIPDSTWWSTLQHEVLTDPFYSRLQEEFLSQKDFAFSKKDGVWSKQGKVFLSPNSSLIPVILQHSHASPLDTLKPAGLLQPLPIPEAIWTDISMDFIEGLPLSHRCSTILVVVDRLSKYSHFIPLRHPFTAATVAKEFICNIVKLHGVPRSIVSDRDKIFLSTFWQHFSSYHPQTDGQTEVVNRTLEQYLLDWLPWAELSFNSSYHSSTKISPFEAVYGTTKVQSVDDYLRQRSDILRNLKLNLHRAQERMTVQANRHRREVQFQVGDWVYLKLQPYRQSSVAFRSSTKLSPRYFGPFQILERVGLVAYRLDLPPGSKIHAVVHVSLLHKHLGDRPTPLAALPPISDDSVILPQPLQILDRRVLKKGKYNPVTEVLVKWAGTIDADATWGIYDIFLRLIQSLSLRTRTL</sequence>
<dbReference type="Gene3D" id="3.30.70.270">
    <property type="match status" value="1"/>
</dbReference>
<dbReference type="FunFam" id="3.30.70.270:FF:000020">
    <property type="entry name" value="Transposon Tf2-6 polyprotein-like Protein"/>
    <property type="match status" value="1"/>
</dbReference>
<feature type="compositionally biased region" description="Polar residues" evidence="7">
    <location>
        <begin position="213"/>
        <end position="222"/>
    </location>
</feature>
<dbReference type="AlphaFoldDB" id="A0AAV8T140"/>
<dbReference type="GO" id="GO:0016779">
    <property type="term" value="F:nucleotidyltransferase activity"/>
    <property type="evidence" value="ECO:0007669"/>
    <property type="project" value="UniProtKB-KW"/>
</dbReference>
<dbReference type="EMBL" id="JAIWQS010000007">
    <property type="protein sequence ID" value="KAJ8759923.1"/>
    <property type="molecule type" value="Genomic_DNA"/>
</dbReference>
<keyword evidence="10" id="KW-1185">Reference proteome</keyword>
<reference evidence="9 10" key="1">
    <citation type="submission" date="2021-09" db="EMBL/GenBank/DDBJ databases">
        <title>Genomic insights and catalytic innovation underlie evolution of tropane alkaloids biosynthesis.</title>
        <authorList>
            <person name="Wang Y.-J."/>
            <person name="Tian T."/>
            <person name="Huang J.-P."/>
            <person name="Huang S.-X."/>
        </authorList>
    </citation>
    <scope>NUCLEOTIDE SEQUENCE [LARGE SCALE GENOMIC DNA]</scope>
    <source>
        <strain evidence="9">KIB-2018</strain>
        <tissue evidence="9">Leaf</tissue>
    </source>
</reference>
<protein>
    <recommendedName>
        <fullName evidence="8">Integrase catalytic domain-containing protein</fullName>
    </recommendedName>
</protein>
<dbReference type="Pfam" id="PF08284">
    <property type="entry name" value="RVP_2"/>
    <property type="match status" value="1"/>
</dbReference>
<feature type="domain" description="Integrase catalytic" evidence="8">
    <location>
        <begin position="493"/>
        <end position="582"/>
    </location>
</feature>
<dbReference type="SUPFAM" id="SSF50630">
    <property type="entry name" value="Acid proteases"/>
    <property type="match status" value="1"/>
</dbReference>
<dbReference type="InterPro" id="IPR041577">
    <property type="entry name" value="RT_RNaseH_2"/>
</dbReference>
<dbReference type="InterPro" id="IPR043128">
    <property type="entry name" value="Rev_trsase/Diguanyl_cyclase"/>
</dbReference>
<dbReference type="GO" id="GO:0004519">
    <property type="term" value="F:endonuclease activity"/>
    <property type="evidence" value="ECO:0007669"/>
    <property type="project" value="UniProtKB-KW"/>
</dbReference>
<dbReference type="GO" id="GO:0003676">
    <property type="term" value="F:nucleic acid binding"/>
    <property type="evidence" value="ECO:0007669"/>
    <property type="project" value="InterPro"/>
</dbReference>
<dbReference type="Gene3D" id="3.30.420.10">
    <property type="entry name" value="Ribonuclease H-like superfamily/Ribonuclease H"/>
    <property type="match status" value="1"/>
</dbReference>
<evidence type="ECO:0000256" key="2">
    <source>
        <dbReference type="ARBA" id="ARBA00022695"/>
    </source>
</evidence>
<dbReference type="SUPFAM" id="SSF56672">
    <property type="entry name" value="DNA/RNA polymerases"/>
    <property type="match status" value="1"/>
</dbReference>
<accession>A0AAV8T140</accession>
<evidence type="ECO:0000256" key="1">
    <source>
        <dbReference type="ARBA" id="ARBA00022679"/>
    </source>
</evidence>
<comment type="caution">
    <text evidence="9">The sequence shown here is derived from an EMBL/GenBank/DDBJ whole genome shotgun (WGS) entry which is preliminary data.</text>
</comment>
<dbReference type="Pfam" id="PF17919">
    <property type="entry name" value="RT_RNaseH_2"/>
    <property type="match status" value="1"/>
</dbReference>
<dbReference type="PROSITE" id="PS50994">
    <property type="entry name" value="INTEGRASE"/>
    <property type="match status" value="1"/>
</dbReference>
<dbReference type="CDD" id="cd00303">
    <property type="entry name" value="retropepsin_like"/>
    <property type="match status" value="1"/>
</dbReference>
<evidence type="ECO:0000256" key="7">
    <source>
        <dbReference type="SAM" id="MobiDB-lite"/>
    </source>
</evidence>
<organism evidence="9 10">
    <name type="scientific">Erythroxylum novogranatense</name>
    <dbReference type="NCBI Taxonomy" id="1862640"/>
    <lineage>
        <taxon>Eukaryota</taxon>
        <taxon>Viridiplantae</taxon>
        <taxon>Streptophyta</taxon>
        <taxon>Embryophyta</taxon>
        <taxon>Tracheophyta</taxon>
        <taxon>Spermatophyta</taxon>
        <taxon>Magnoliopsida</taxon>
        <taxon>eudicotyledons</taxon>
        <taxon>Gunneridae</taxon>
        <taxon>Pentapetalae</taxon>
        <taxon>rosids</taxon>
        <taxon>fabids</taxon>
        <taxon>Malpighiales</taxon>
        <taxon>Erythroxylaceae</taxon>
        <taxon>Erythroxylum</taxon>
    </lineage>
</organism>
<keyword evidence="2" id="KW-0548">Nucleotidyltransferase</keyword>
<dbReference type="PANTHER" id="PTHR37984">
    <property type="entry name" value="PROTEIN CBG26694"/>
    <property type="match status" value="1"/>
</dbReference>
<proteinExistence type="predicted"/>
<evidence type="ECO:0000256" key="3">
    <source>
        <dbReference type="ARBA" id="ARBA00022722"/>
    </source>
</evidence>
<dbReference type="InterPro" id="IPR036397">
    <property type="entry name" value="RNaseH_sf"/>
</dbReference>
<name>A0AAV8T140_9ROSI</name>
<dbReference type="InterPro" id="IPR001584">
    <property type="entry name" value="Integrase_cat-core"/>
</dbReference>
<dbReference type="PANTHER" id="PTHR37984:SF5">
    <property type="entry name" value="PROTEIN NYNRIN-LIKE"/>
    <property type="match status" value="1"/>
</dbReference>
<evidence type="ECO:0000256" key="5">
    <source>
        <dbReference type="ARBA" id="ARBA00023268"/>
    </source>
</evidence>
<dbReference type="Gene3D" id="2.40.70.10">
    <property type="entry name" value="Acid Proteases"/>
    <property type="match status" value="1"/>
</dbReference>
<dbReference type="InterPro" id="IPR021109">
    <property type="entry name" value="Peptidase_aspartic_dom_sf"/>
</dbReference>
<dbReference type="InterPro" id="IPR012337">
    <property type="entry name" value="RNaseH-like_sf"/>
</dbReference>
<feature type="coiled-coil region" evidence="6">
    <location>
        <begin position="644"/>
        <end position="671"/>
    </location>
</feature>
<keyword evidence="5" id="KW-0511">Multifunctional enzyme</keyword>
<dbReference type="SUPFAM" id="SSF53098">
    <property type="entry name" value="Ribonuclease H-like"/>
    <property type="match status" value="1"/>
</dbReference>
<evidence type="ECO:0000313" key="9">
    <source>
        <dbReference type="EMBL" id="KAJ8759923.1"/>
    </source>
</evidence>
<gene>
    <name evidence="9" type="ORF">K2173_010069</name>
</gene>
<evidence type="ECO:0000256" key="4">
    <source>
        <dbReference type="ARBA" id="ARBA00022759"/>
    </source>
</evidence>
<dbReference type="CDD" id="cd09274">
    <property type="entry name" value="RNase_HI_RT_Ty3"/>
    <property type="match status" value="1"/>
</dbReference>
<dbReference type="GO" id="GO:0015074">
    <property type="term" value="P:DNA integration"/>
    <property type="evidence" value="ECO:0007669"/>
    <property type="project" value="InterPro"/>
</dbReference>
<keyword evidence="4" id="KW-0378">Hydrolase</keyword>
<evidence type="ECO:0000259" key="8">
    <source>
        <dbReference type="PROSITE" id="PS50994"/>
    </source>
</evidence>
<dbReference type="Pfam" id="PF24626">
    <property type="entry name" value="SH3_Tf2-1"/>
    <property type="match status" value="1"/>
</dbReference>
<dbReference type="Gene3D" id="3.10.20.370">
    <property type="match status" value="1"/>
</dbReference>
<keyword evidence="4" id="KW-0255">Endonuclease</keyword>
<dbReference type="InterPro" id="IPR056924">
    <property type="entry name" value="SH3_Tf2-1"/>
</dbReference>
<keyword evidence="3" id="KW-0540">Nuclease</keyword>
<dbReference type="InterPro" id="IPR043502">
    <property type="entry name" value="DNA/RNA_pol_sf"/>
</dbReference>
<feature type="region of interest" description="Disordered" evidence="7">
    <location>
        <begin position="201"/>
        <end position="222"/>
    </location>
</feature>
<dbReference type="Proteomes" id="UP001159364">
    <property type="component" value="Linkage Group LG07"/>
</dbReference>
<evidence type="ECO:0000256" key="6">
    <source>
        <dbReference type="SAM" id="Coils"/>
    </source>
</evidence>
<keyword evidence="1" id="KW-0808">Transferase</keyword>
<keyword evidence="6" id="KW-0175">Coiled coil</keyword>
<evidence type="ECO:0000313" key="10">
    <source>
        <dbReference type="Proteomes" id="UP001159364"/>
    </source>
</evidence>
<dbReference type="InterPro" id="IPR050951">
    <property type="entry name" value="Retrovirus_Pol_polyprotein"/>
</dbReference>